<organism evidence="1 2">
    <name type="scientific">Pandoraea oxalativorans</name>
    <dbReference type="NCBI Taxonomy" id="573737"/>
    <lineage>
        <taxon>Bacteria</taxon>
        <taxon>Pseudomonadati</taxon>
        <taxon>Pseudomonadota</taxon>
        <taxon>Betaproteobacteria</taxon>
        <taxon>Burkholderiales</taxon>
        <taxon>Burkholderiaceae</taxon>
        <taxon>Pandoraea</taxon>
    </lineage>
</organism>
<evidence type="ECO:0000313" key="1">
    <source>
        <dbReference type="EMBL" id="AKC70754.1"/>
    </source>
</evidence>
<evidence type="ECO:0000313" key="2">
    <source>
        <dbReference type="Proteomes" id="UP000035050"/>
    </source>
</evidence>
<reference evidence="1" key="1">
    <citation type="submission" date="2016-06" db="EMBL/GenBank/DDBJ databases">
        <title>Pandoraea oxalativorans DSM 23570 Genome Sequencing.</title>
        <authorList>
            <person name="Ee R."/>
            <person name="Lim Y.-L."/>
            <person name="Yong D."/>
            <person name="Yin W.-F."/>
            <person name="Chan K.-G."/>
        </authorList>
    </citation>
    <scope>NUCLEOTIDE SEQUENCE</scope>
    <source>
        <strain evidence="1">DSM 23570</strain>
    </source>
</reference>
<gene>
    <name evidence="1" type="ORF">MB84_16590</name>
</gene>
<dbReference type="KEGG" id="pox:MB84_16590"/>
<name>A0A0E3U7C8_9BURK</name>
<accession>A0A0E3U7C8</accession>
<dbReference type="AlphaFoldDB" id="A0A0E3U7C8"/>
<protein>
    <submittedName>
        <fullName evidence="1">Uncharacterized protein</fullName>
    </submittedName>
</protein>
<dbReference type="OrthoDB" id="8967330at2"/>
<sequence>MTKKSDDQVQAEINALTELLPHLPQRARQAVDAAIEVLRDDLSSDAIHEKFEEGTEEFEDALTAFLWRNGVAGSDALSAWYRELM</sequence>
<dbReference type="HOGENOM" id="CLU_2510302_0_0_4"/>
<keyword evidence="2" id="KW-1185">Reference proteome</keyword>
<dbReference type="RefSeq" id="WP_046291937.1">
    <property type="nucleotide sequence ID" value="NZ_CP011253.3"/>
</dbReference>
<dbReference type="EMBL" id="CP011253">
    <property type="protein sequence ID" value="AKC70754.1"/>
    <property type="molecule type" value="Genomic_DNA"/>
</dbReference>
<dbReference type="Proteomes" id="UP000035050">
    <property type="component" value="Chromosome"/>
</dbReference>
<proteinExistence type="predicted"/>
<dbReference type="PATRIC" id="fig|573737.6.peg.4256"/>